<evidence type="ECO:0000313" key="2">
    <source>
        <dbReference type="EMBL" id="CCC53344.1"/>
    </source>
</evidence>
<organism evidence="2">
    <name type="scientific">Trypanosoma vivax (strain Y486)</name>
    <dbReference type="NCBI Taxonomy" id="1055687"/>
    <lineage>
        <taxon>Eukaryota</taxon>
        <taxon>Discoba</taxon>
        <taxon>Euglenozoa</taxon>
        <taxon>Kinetoplastea</taxon>
        <taxon>Metakinetoplastina</taxon>
        <taxon>Trypanosomatida</taxon>
        <taxon>Trypanosomatidae</taxon>
        <taxon>Trypanosoma</taxon>
        <taxon>Duttonella</taxon>
    </lineage>
</organism>
<feature type="region of interest" description="Disordered" evidence="1">
    <location>
        <begin position="38"/>
        <end position="58"/>
    </location>
</feature>
<evidence type="ECO:0000256" key="1">
    <source>
        <dbReference type="SAM" id="MobiDB-lite"/>
    </source>
</evidence>
<name>G0UBZ6_TRYVY</name>
<accession>G0UBZ6</accession>
<gene>
    <name evidence="2" type="ORF">TVY486_1108280</name>
</gene>
<reference evidence="2" key="1">
    <citation type="journal article" date="2012" name="Proc. Natl. Acad. Sci. U.S.A.">
        <title>Antigenic diversity is generated by distinct evolutionary mechanisms in African trypanosome species.</title>
        <authorList>
            <person name="Jackson A.P."/>
            <person name="Berry A."/>
            <person name="Aslett M."/>
            <person name="Allison H.C."/>
            <person name="Burton P."/>
            <person name="Vavrova-Anderson J."/>
            <person name="Brown R."/>
            <person name="Browne H."/>
            <person name="Corton N."/>
            <person name="Hauser H."/>
            <person name="Gamble J."/>
            <person name="Gilderthorp R."/>
            <person name="Marcello L."/>
            <person name="McQuillan J."/>
            <person name="Otto T.D."/>
            <person name="Quail M.A."/>
            <person name="Sanders M.J."/>
            <person name="van Tonder A."/>
            <person name="Ginger M.L."/>
            <person name="Field M.C."/>
            <person name="Barry J.D."/>
            <person name="Hertz-Fowler C."/>
            <person name="Berriman M."/>
        </authorList>
    </citation>
    <scope>NUCLEOTIDE SEQUENCE</scope>
    <source>
        <strain evidence="2">Y486</strain>
    </source>
</reference>
<feature type="compositionally biased region" description="Basic and acidic residues" evidence="1">
    <location>
        <begin position="43"/>
        <end position="58"/>
    </location>
</feature>
<protein>
    <submittedName>
        <fullName evidence="2">Uncharacterized protein</fullName>
    </submittedName>
</protein>
<proteinExistence type="predicted"/>
<dbReference type="EMBL" id="HE573027">
    <property type="protein sequence ID" value="CCC53344.1"/>
    <property type="molecule type" value="Genomic_DNA"/>
</dbReference>
<dbReference type="AlphaFoldDB" id="G0UBZ6"/>
<sequence length="116" mass="13993">MGATFLVEFQCRFKTKTTAPFFFFFFFADLSWNVEEMGAPPCETRRGKEEKRKTEKEQKCSETWRLLWRFHQHVFLFFFPYFLCVCRRSAHFIHFHYDLCGVRCQLHGRGSLSLSV</sequence>